<dbReference type="EMBL" id="JARJCW010000009">
    <property type="protein sequence ID" value="KAJ7220535.1"/>
    <property type="molecule type" value="Genomic_DNA"/>
</dbReference>
<reference evidence="1" key="1">
    <citation type="submission" date="2023-03" db="EMBL/GenBank/DDBJ databases">
        <title>Massive genome expansion in bonnet fungi (Mycena s.s.) driven by repeated elements and novel gene families across ecological guilds.</title>
        <authorList>
            <consortium name="Lawrence Berkeley National Laboratory"/>
            <person name="Harder C.B."/>
            <person name="Miyauchi S."/>
            <person name="Viragh M."/>
            <person name="Kuo A."/>
            <person name="Thoen E."/>
            <person name="Andreopoulos B."/>
            <person name="Lu D."/>
            <person name="Skrede I."/>
            <person name="Drula E."/>
            <person name="Henrissat B."/>
            <person name="Morin E."/>
            <person name="Kohler A."/>
            <person name="Barry K."/>
            <person name="LaButti K."/>
            <person name="Morin E."/>
            <person name="Salamov A."/>
            <person name="Lipzen A."/>
            <person name="Mereny Z."/>
            <person name="Hegedus B."/>
            <person name="Baldrian P."/>
            <person name="Stursova M."/>
            <person name="Weitz H."/>
            <person name="Taylor A."/>
            <person name="Grigoriev I.V."/>
            <person name="Nagy L.G."/>
            <person name="Martin F."/>
            <person name="Kauserud H."/>
        </authorList>
    </citation>
    <scope>NUCLEOTIDE SEQUENCE</scope>
    <source>
        <strain evidence="1">9144</strain>
    </source>
</reference>
<sequence length="371" mass="41881">MTSRTTKATSSHNDDLSKAYSNLSSLGAPVTLEELTSLYSGPLADALRFLSEHIVGRQAASAGRVSLLLSQEQRLTSKLKQPDTTRSAADKAVARHTSANKTFALYTNELANCQEKLHTTSLQARALQKKMDEKRRLLVLLRVFESKQRLRMQRIEALTRAIEGEKQTVSESQKQPFPTVNAAQMPLQTQLWRISHARDCIAYIHSYHIRLSRFVETPGTGDGMLLLRQVVSRNLRKDPSHPDTNEALDRCISVACRLAADKLLPKFPNDSLNRCELDTKRRYNKEKELRLQKLSELSTALGLLCDHHATSISNFINILSNRLEQAIQEECRLSKNHVEILRYSMAEKPAKSTGESFKSRVIEACRMRGNV</sequence>
<evidence type="ECO:0000313" key="1">
    <source>
        <dbReference type="EMBL" id="KAJ7220535.1"/>
    </source>
</evidence>
<evidence type="ECO:0000313" key="2">
    <source>
        <dbReference type="Proteomes" id="UP001219525"/>
    </source>
</evidence>
<protein>
    <submittedName>
        <fullName evidence="1">Uncharacterized protein</fullName>
    </submittedName>
</protein>
<accession>A0AAD6VRD1</accession>
<dbReference type="Proteomes" id="UP001219525">
    <property type="component" value="Unassembled WGS sequence"/>
</dbReference>
<name>A0AAD6VRD1_9AGAR</name>
<gene>
    <name evidence="1" type="ORF">GGX14DRAFT_431163</name>
</gene>
<dbReference type="AlphaFoldDB" id="A0AAD6VRD1"/>
<comment type="caution">
    <text evidence="1">The sequence shown here is derived from an EMBL/GenBank/DDBJ whole genome shotgun (WGS) entry which is preliminary data.</text>
</comment>
<organism evidence="1 2">
    <name type="scientific">Mycena pura</name>
    <dbReference type="NCBI Taxonomy" id="153505"/>
    <lineage>
        <taxon>Eukaryota</taxon>
        <taxon>Fungi</taxon>
        <taxon>Dikarya</taxon>
        <taxon>Basidiomycota</taxon>
        <taxon>Agaricomycotina</taxon>
        <taxon>Agaricomycetes</taxon>
        <taxon>Agaricomycetidae</taxon>
        <taxon>Agaricales</taxon>
        <taxon>Marasmiineae</taxon>
        <taxon>Mycenaceae</taxon>
        <taxon>Mycena</taxon>
    </lineage>
</organism>
<keyword evidence="2" id="KW-1185">Reference proteome</keyword>
<proteinExistence type="predicted"/>